<protein>
    <recommendedName>
        <fullName evidence="5">GDSL esterase/lipase</fullName>
    </recommendedName>
</protein>
<dbReference type="EnsemblPlants" id="HORVU.MOREX.r3.7HG0650640.1">
    <property type="protein sequence ID" value="HORVU.MOREX.r3.7HG0650640.1"/>
    <property type="gene ID" value="HORVU.MOREX.r3.7HG0650640"/>
</dbReference>
<accession>A0A8I6YBB6</accession>
<evidence type="ECO:0008006" key="5">
    <source>
        <dbReference type="Google" id="ProtNLM"/>
    </source>
</evidence>
<name>A0A8I6YBB6_HORVV</name>
<dbReference type="InterPro" id="IPR001087">
    <property type="entry name" value="GDSL"/>
</dbReference>
<dbReference type="InterPro" id="IPR036514">
    <property type="entry name" value="SGNH_hydro_sf"/>
</dbReference>
<dbReference type="PANTHER" id="PTHR45642:SF60">
    <property type="entry name" value="GDSL ESTERASE_LIPASE"/>
    <property type="match status" value="1"/>
</dbReference>
<keyword evidence="4" id="KW-1185">Reference proteome</keyword>
<dbReference type="Gramene" id="HORVU.MOREX.r2.7HG0539960.1">
    <property type="protein sequence ID" value="HORVU.MOREX.r2.7HG0539960.1"/>
    <property type="gene ID" value="HORVU.MOREX.r2.7HG0539960"/>
</dbReference>
<dbReference type="InterPro" id="IPR050592">
    <property type="entry name" value="GDSL_lipolytic_enzyme"/>
</dbReference>
<dbReference type="Pfam" id="PF00657">
    <property type="entry name" value="Lipase_GDSL"/>
    <property type="match status" value="1"/>
</dbReference>
<evidence type="ECO:0000256" key="1">
    <source>
        <dbReference type="ARBA" id="ARBA00008668"/>
    </source>
</evidence>
<comment type="similarity">
    <text evidence="1">Belongs to the 'GDSL' lipolytic enzyme family.</text>
</comment>
<dbReference type="PANTHER" id="PTHR45642">
    <property type="entry name" value="GDSL ESTERASE/LIPASE EXL3"/>
    <property type="match status" value="1"/>
</dbReference>
<proteinExistence type="inferred from homology"/>
<evidence type="ECO:0000256" key="2">
    <source>
        <dbReference type="SAM" id="SignalP"/>
    </source>
</evidence>
<keyword evidence="2" id="KW-0732">Signal</keyword>
<evidence type="ECO:0000313" key="4">
    <source>
        <dbReference type="Proteomes" id="UP000011116"/>
    </source>
</evidence>
<dbReference type="SMR" id="A0A8I6YBB6"/>
<reference evidence="3" key="3">
    <citation type="submission" date="2022-01" db="UniProtKB">
        <authorList>
            <consortium name="EnsemblPlants"/>
        </authorList>
    </citation>
    <scope>IDENTIFICATION</scope>
    <source>
        <strain evidence="3">subsp. vulgare</strain>
    </source>
</reference>
<dbReference type="GO" id="GO:0016788">
    <property type="term" value="F:hydrolase activity, acting on ester bonds"/>
    <property type="evidence" value="ECO:0007669"/>
    <property type="project" value="InterPro"/>
</dbReference>
<reference evidence="4" key="1">
    <citation type="journal article" date="2012" name="Nature">
        <title>A physical, genetic and functional sequence assembly of the barley genome.</title>
        <authorList>
            <consortium name="The International Barley Genome Sequencing Consortium"/>
            <person name="Mayer K.F."/>
            <person name="Waugh R."/>
            <person name="Brown J.W."/>
            <person name="Schulman A."/>
            <person name="Langridge P."/>
            <person name="Platzer M."/>
            <person name="Fincher G.B."/>
            <person name="Muehlbauer G.J."/>
            <person name="Sato K."/>
            <person name="Close T.J."/>
            <person name="Wise R.P."/>
            <person name="Stein N."/>
        </authorList>
    </citation>
    <scope>NUCLEOTIDE SEQUENCE [LARGE SCALE GENOMIC DNA]</scope>
    <source>
        <strain evidence="4">cv. Morex</strain>
    </source>
</reference>
<dbReference type="Proteomes" id="UP000011116">
    <property type="component" value="Chromosome 7H"/>
</dbReference>
<dbReference type="InterPro" id="IPR035669">
    <property type="entry name" value="SGNH_plant_lipase-like"/>
</dbReference>
<feature type="signal peptide" evidence="2">
    <location>
        <begin position="1"/>
        <end position="29"/>
    </location>
</feature>
<reference evidence="3" key="2">
    <citation type="submission" date="2020-10" db="EMBL/GenBank/DDBJ databases">
        <authorList>
            <person name="Scholz U."/>
            <person name="Mascher M."/>
            <person name="Fiebig A."/>
        </authorList>
    </citation>
    <scope>NUCLEOTIDE SEQUENCE [LARGE SCALE GENOMIC DNA]</scope>
    <source>
        <strain evidence="3">cv. Morex</strain>
    </source>
</reference>
<feature type="chain" id="PRO_5035306875" description="GDSL esterase/lipase" evidence="2">
    <location>
        <begin position="30"/>
        <end position="366"/>
    </location>
</feature>
<sequence>MQLQIFVPHCRPMAMRRLLLLLPVFLVLAGQMEHCGEARPQVPALMVFGDSLVDVGNNDYILTVAKANAPPYGRDFKDHVATGRFSNGKLLSDIIGEKVGFNGSPPAYLDPQASGKNLLLGANFASAGAGYYDPTTFILHVISLSQQLENFKDYTAKLEVEAGSRQAQSIISNSLYIISAGSADFANYYINPLLFTTRTADQFSDLLIGIFNNTVTQLYGTGARRIGVFSLPPLGCFPLAITVFGLGSNKCVPRLNNDSERYNMKFNAVVASLSKQHSDLKIVILDINKPLYSLSTSPEAQGFSKARRACCGTGLLEFGVFLCNTNSIGTFSNATTYVFWDSVHPSEAANEVIVDSFTNDINQLVI</sequence>
<dbReference type="FunFam" id="3.40.50.1110:FF:000003">
    <property type="entry name" value="GDSL esterase/lipase APG"/>
    <property type="match status" value="1"/>
</dbReference>
<dbReference type="Gene3D" id="3.40.50.1110">
    <property type="entry name" value="SGNH hydrolase"/>
    <property type="match status" value="1"/>
</dbReference>
<dbReference type="Gramene" id="HORVU.MOREX.r3.7HG0650640.1">
    <property type="protein sequence ID" value="HORVU.MOREX.r3.7HG0650640.1"/>
    <property type="gene ID" value="HORVU.MOREX.r3.7HG0650640"/>
</dbReference>
<organism evidence="3 4">
    <name type="scientific">Hordeum vulgare subsp. vulgare</name>
    <name type="common">Domesticated barley</name>
    <dbReference type="NCBI Taxonomy" id="112509"/>
    <lineage>
        <taxon>Eukaryota</taxon>
        <taxon>Viridiplantae</taxon>
        <taxon>Streptophyta</taxon>
        <taxon>Embryophyta</taxon>
        <taxon>Tracheophyta</taxon>
        <taxon>Spermatophyta</taxon>
        <taxon>Magnoliopsida</taxon>
        <taxon>Liliopsida</taxon>
        <taxon>Poales</taxon>
        <taxon>Poaceae</taxon>
        <taxon>BOP clade</taxon>
        <taxon>Pooideae</taxon>
        <taxon>Triticodae</taxon>
        <taxon>Triticeae</taxon>
        <taxon>Hordeinae</taxon>
        <taxon>Hordeum</taxon>
    </lineage>
</organism>
<dbReference type="AlphaFoldDB" id="A0A8I6YBB6"/>
<dbReference type="CDD" id="cd01837">
    <property type="entry name" value="SGNH_plant_lipase_like"/>
    <property type="match status" value="1"/>
</dbReference>
<gene>
    <name evidence="3" type="primary">LOC123412529</name>
</gene>
<dbReference type="SUPFAM" id="SSF52266">
    <property type="entry name" value="SGNH hydrolase"/>
    <property type="match status" value="1"/>
</dbReference>
<evidence type="ECO:0000313" key="3">
    <source>
        <dbReference type="EnsemblPlants" id="HORVU.MOREX.r3.7HG0650640.1"/>
    </source>
</evidence>